<feature type="non-terminal residue" evidence="12">
    <location>
        <position position="531"/>
    </location>
</feature>
<keyword evidence="5" id="KW-0479">Metal-binding</keyword>
<keyword evidence="7" id="KW-0862">Zinc</keyword>
<dbReference type="Pfam" id="PF11940">
    <property type="entry name" value="DUF3458"/>
    <property type="match status" value="1"/>
</dbReference>
<dbReference type="GO" id="GO:0008270">
    <property type="term" value="F:zinc ion binding"/>
    <property type="evidence" value="ECO:0007669"/>
    <property type="project" value="InterPro"/>
</dbReference>
<dbReference type="Pfam" id="PF01433">
    <property type="entry name" value="Peptidase_M1"/>
    <property type="match status" value="1"/>
</dbReference>
<dbReference type="AlphaFoldDB" id="A0A3B0VEZ3"/>
<keyword evidence="3 12" id="KW-0031">Aminopeptidase</keyword>
<evidence type="ECO:0000256" key="8">
    <source>
        <dbReference type="ARBA" id="ARBA00023049"/>
    </source>
</evidence>
<keyword evidence="4" id="KW-0645">Protease</keyword>
<feature type="domain" description="Peptidase M1 alanyl aminopeptidase Ig-like fold" evidence="10">
    <location>
        <begin position="457"/>
        <end position="511"/>
    </location>
</feature>
<keyword evidence="8" id="KW-0482">Metalloprotease</keyword>
<gene>
    <name evidence="12" type="ORF">MNBD_DELTA03-677</name>
</gene>
<evidence type="ECO:0000256" key="1">
    <source>
        <dbReference type="ARBA" id="ARBA00001947"/>
    </source>
</evidence>
<comment type="similarity">
    <text evidence="2">Belongs to the peptidase M1 family.</text>
</comment>
<evidence type="ECO:0000259" key="10">
    <source>
        <dbReference type="Pfam" id="PF11940"/>
    </source>
</evidence>
<dbReference type="PANTHER" id="PTHR46322:SF1">
    <property type="entry name" value="PUROMYCIN-SENSITIVE AMINOPEPTIDASE"/>
    <property type="match status" value="1"/>
</dbReference>
<dbReference type="Pfam" id="PF17900">
    <property type="entry name" value="Peptidase_M1_N"/>
    <property type="match status" value="1"/>
</dbReference>
<dbReference type="SUPFAM" id="SSF55486">
    <property type="entry name" value="Metalloproteases ('zincins'), catalytic domain"/>
    <property type="match status" value="1"/>
</dbReference>
<dbReference type="GO" id="GO:0016285">
    <property type="term" value="F:alanyl aminopeptidase activity"/>
    <property type="evidence" value="ECO:0007669"/>
    <property type="project" value="UniProtKB-EC"/>
</dbReference>
<evidence type="ECO:0000256" key="7">
    <source>
        <dbReference type="ARBA" id="ARBA00022833"/>
    </source>
</evidence>
<sequence>MKTTMNKPKTTFLHNYQPPPFTIDKVNLHFNLEEEHTTVSAELSLRRCSGSRDLILNGGPDLKLLNIALDERPLTLEEYCLESSRLIIKNPPQEFILQTTVRIKPHENTTLEGLYRSSSIFCSQCEAEGFRKITYFLDRPDIMSVYTTTIEAHSGLYPVLLSNGNLIEKGSLDNGRHFARWHDPFPKPCYIFALVAGDLAVLTDSFTTKSGRPVELRIYSEHHNADKCAHAMRALQKAMAWDEKRFNLEYDLDLYMIVAVDDFNAGAMENKGLNIFNSKYVLARPQTATDQDYEGIESVVGHEYFHNWTGDRVTCRDWFQLSLKEGLTVFRDQEFTADSSSRAIKRISDVTALRNLQFPEDAGPMAHPVRPASYVEINNFYTLTVYEKGAEVIRMLHTMLGEETFQAGMRIYIARHDGQAVTTEDFVQAMEDAWNQSAAAPGPAGLEQFKVWYEQAGTPRLYINSSHDQAAGTFTLKVRQEPGPTAGSAARLNHIPLRLALLDRQGKELNLKLKDKEYPASGMTLHIKKAA</sequence>
<dbReference type="InterPro" id="IPR035414">
    <property type="entry name" value="Peptidase_M1_pepN_Ig-like"/>
</dbReference>
<dbReference type="NCBIfam" id="TIGR02414">
    <property type="entry name" value="pepN_proteo"/>
    <property type="match status" value="1"/>
</dbReference>
<evidence type="ECO:0000259" key="11">
    <source>
        <dbReference type="Pfam" id="PF17900"/>
    </source>
</evidence>
<dbReference type="InterPro" id="IPR042097">
    <property type="entry name" value="Aminopeptidase_N-like_N_sf"/>
</dbReference>
<dbReference type="FunFam" id="2.60.40.1730:FF:000005">
    <property type="entry name" value="Aminopeptidase N"/>
    <property type="match status" value="1"/>
</dbReference>
<dbReference type="Gene3D" id="1.10.390.10">
    <property type="entry name" value="Neutral Protease Domain 2"/>
    <property type="match status" value="1"/>
</dbReference>
<feature type="domain" description="Peptidase M1 membrane alanine aminopeptidase" evidence="9">
    <location>
        <begin position="231"/>
        <end position="436"/>
    </location>
</feature>
<evidence type="ECO:0000313" key="12">
    <source>
        <dbReference type="EMBL" id="VAW36867.1"/>
    </source>
</evidence>
<evidence type="ECO:0000256" key="2">
    <source>
        <dbReference type="ARBA" id="ARBA00010136"/>
    </source>
</evidence>
<dbReference type="Gene3D" id="3.30.2010.30">
    <property type="match status" value="1"/>
</dbReference>
<dbReference type="InterPro" id="IPR001930">
    <property type="entry name" value="Peptidase_M1"/>
</dbReference>
<organism evidence="12">
    <name type="scientific">hydrothermal vent metagenome</name>
    <dbReference type="NCBI Taxonomy" id="652676"/>
    <lineage>
        <taxon>unclassified sequences</taxon>
        <taxon>metagenomes</taxon>
        <taxon>ecological metagenomes</taxon>
    </lineage>
</organism>
<evidence type="ECO:0000256" key="6">
    <source>
        <dbReference type="ARBA" id="ARBA00022801"/>
    </source>
</evidence>
<dbReference type="CDD" id="cd09600">
    <property type="entry name" value="M1_APN"/>
    <property type="match status" value="1"/>
</dbReference>
<evidence type="ECO:0000256" key="3">
    <source>
        <dbReference type="ARBA" id="ARBA00022438"/>
    </source>
</evidence>
<dbReference type="EMBL" id="UOEX01000190">
    <property type="protein sequence ID" value="VAW36867.1"/>
    <property type="molecule type" value="Genomic_DNA"/>
</dbReference>
<reference evidence="12" key="1">
    <citation type="submission" date="2018-06" db="EMBL/GenBank/DDBJ databases">
        <authorList>
            <person name="Zhirakovskaya E."/>
        </authorList>
    </citation>
    <scope>NUCLEOTIDE SEQUENCE</scope>
</reference>
<evidence type="ECO:0000259" key="9">
    <source>
        <dbReference type="Pfam" id="PF01433"/>
    </source>
</evidence>
<evidence type="ECO:0000256" key="4">
    <source>
        <dbReference type="ARBA" id="ARBA00022670"/>
    </source>
</evidence>
<dbReference type="InterPro" id="IPR038438">
    <property type="entry name" value="PepN_Ig-like_sf"/>
</dbReference>
<dbReference type="InterPro" id="IPR045357">
    <property type="entry name" value="Aminopeptidase_N-like_N"/>
</dbReference>
<dbReference type="InterPro" id="IPR012779">
    <property type="entry name" value="Peptidase_M1_pepN"/>
</dbReference>
<name>A0A3B0VEZ3_9ZZZZ</name>
<keyword evidence="6 12" id="KW-0378">Hydrolase</keyword>
<protein>
    <submittedName>
        <fullName evidence="12">Membrane alanine aminopeptidase N</fullName>
        <ecNumber evidence="12">3.4.11.2</ecNumber>
    </submittedName>
</protein>
<dbReference type="InterPro" id="IPR027268">
    <property type="entry name" value="Peptidase_M4/M1_CTD_sf"/>
</dbReference>
<dbReference type="EC" id="3.4.11.2" evidence="12"/>
<feature type="domain" description="Aminopeptidase N-like N-terminal" evidence="11">
    <location>
        <begin position="101"/>
        <end position="190"/>
    </location>
</feature>
<dbReference type="GO" id="GO:0008237">
    <property type="term" value="F:metallopeptidase activity"/>
    <property type="evidence" value="ECO:0007669"/>
    <property type="project" value="UniProtKB-KW"/>
</dbReference>
<dbReference type="Gene3D" id="2.60.40.1730">
    <property type="entry name" value="tricorn interacting facor f3 domain"/>
    <property type="match status" value="1"/>
</dbReference>
<comment type="cofactor">
    <cofactor evidence="1">
        <name>Zn(2+)</name>
        <dbReference type="ChEBI" id="CHEBI:29105"/>
    </cofactor>
</comment>
<dbReference type="GO" id="GO:0006508">
    <property type="term" value="P:proteolysis"/>
    <property type="evidence" value="ECO:0007669"/>
    <property type="project" value="UniProtKB-KW"/>
</dbReference>
<dbReference type="Gene3D" id="2.60.40.1840">
    <property type="match status" value="1"/>
</dbReference>
<dbReference type="InterPro" id="IPR014782">
    <property type="entry name" value="Peptidase_M1_dom"/>
</dbReference>
<dbReference type="FunFam" id="3.30.2010.30:FF:000002">
    <property type="entry name" value="Putative aminopeptidase N"/>
    <property type="match status" value="1"/>
</dbReference>
<evidence type="ECO:0000256" key="5">
    <source>
        <dbReference type="ARBA" id="ARBA00022723"/>
    </source>
</evidence>
<proteinExistence type="inferred from homology"/>
<dbReference type="PRINTS" id="PR00756">
    <property type="entry name" value="ALADIPTASE"/>
</dbReference>
<dbReference type="SUPFAM" id="SSF63737">
    <property type="entry name" value="Leukotriene A4 hydrolase N-terminal domain"/>
    <property type="match status" value="1"/>
</dbReference>
<dbReference type="PANTHER" id="PTHR46322">
    <property type="entry name" value="PUROMYCIN-SENSITIVE AMINOPEPTIDASE"/>
    <property type="match status" value="1"/>
</dbReference>
<accession>A0A3B0VEZ3</accession>